<evidence type="ECO:0000256" key="1">
    <source>
        <dbReference type="SAM" id="MobiDB-lite"/>
    </source>
</evidence>
<reference evidence="2" key="1">
    <citation type="submission" date="2020-03" db="EMBL/GenBank/DDBJ databases">
        <authorList>
            <person name="Weist P."/>
        </authorList>
    </citation>
    <scope>NUCLEOTIDE SEQUENCE</scope>
</reference>
<dbReference type="EMBL" id="CADEAL010000924">
    <property type="protein sequence ID" value="CAB1426883.1"/>
    <property type="molecule type" value="Genomic_DNA"/>
</dbReference>
<name>A0A9N7UBB0_PLEPL</name>
<dbReference type="AlphaFoldDB" id="A0A9N7UBB0"/>
<gene>
    <name evidence="2" type="ORF">PLEPLA_LOCUS14821</name>
</gene>
<feature type="compositionally biased region" description="Low complexity" evidence="1">
    <location>
        <begin position="41"/>
        <end position="51"/>
    </location>
</feature>
<evidence type="ECO:0000313" key="2">
    <source>
        <dbReference type="EMBL" id="CAB1426883.1"/>
    </source>
</evidence>
<accession>A0A9N7UBB0</accession>
<proteinExistence type="predicted"/>
<protein>
    <submittedName>
        <fullName evidence="2">Uncharacterized protein</fullName>
    </submittedName>
</protein>
<feature type="compositionally biased region" description="Basic residues" evidence="1">
    <location>
        <begin position="13"/>
        <end position="28"/>
    </location>
</feature>
<keyword evidence="3" id="KW-1185">Reference proteome</keyword>
<sequence length="110" mass="12171">MSEDMKGQEKMRSISHPKHTGVVRHRDRRPGAQPRQRRVHPAAVTPAARTAPPQPRLKTVIITHSISARDSSVRIEDEFVVDRVSLDDDLCSPTSGAAPFSICHGDMTHS</sequence>
<organism evidence="2 3">
    <name type="scientific">Pleuronectes platessa</name>
    <name type="common">European plaice</name>
    <dbReference type="NCBI Taxonomy" id="8262"/>
    <lineage>
        <taxon>Eukaryota</taxon>
        <taxon>Metazoa</taxon>
        <taxon>Chordata</taxon>
        <taxon>Craniata</taxon>
        <taxon>Vertebrata</taxon>
        <taxon>Euteleostomi</taxon>
        <taxon>Actinopterygii</taxon>
        <taxon>Neopterygii</taxon>
        <taxon>Teleostei</taxon>
        <taxon>Neoteleostei</taxon>
        <taxon>Acanthomorphata</taxon>
        <taxon>Carangaria</taxon>
        <taxon>Pleuronectiformes</taxon>
        <taxon>Pleuronectoidei</taxon>
        <taxon>Pleuronectidae</taxon>
        <taxon>Pleuronectes</taxon>
    </lineage>
</organism>
<feature type="compositionally biased region" description="Basic and acidic residues" evidence="1">
    <location>
        <begin position="1"/>
        <end position="12"/>
    </location>
</feature>
<evidence type="ECO:0000313" key="3">
    <source>
        <dbReference type="Proteomes" id="UP001153269"/>
    </source>
</evidence>
<comment type="caution">
    <text evidence="2">The sequence shown here is derived from an EMBL/GenBank/DDBJ whole genome shotgun (WGS) entry which is preliminary data.</text>
</comment>
<feature type="region of interest" description="Disordered" evidence="1">
    <location>
        <begin position="1"/>
        <end position="55"/>
    </location>
</feature>
<dbReference type="Proteomes" id="UP001153269">
    <property type="component" value="Unassembled WGS sequence"/>
</dbReference>